<dbReference type="Proteomes" id="UP000019376">
    <property type="component" value="Unassembled WGS sequence"/>
</dbReference>
<accession>S7ZBU5</accession>
<organism evidence="1 2">
    <name type="scientific">Penicillium oxalicum (strain 114-2 / CGMCC 5302)</name>
    <name type="common">Penicillium decumbens</name>
    <dbReference type="NCBI Taxonomy" id="933388"/>
    <lineage>
        <taxon>Eukaryota</taxon>
        <taxon>Fungi</taxon>
        <taxon>Dikarya</taxon>
        <taxon>Ascomycota</taxon>
        <taxon>Pezizomycotina</taxon>
        <taxon>Eurotiomycetes</taxon>
        <taxon>Eurotiomycetidae</taxon>
        <taxon>Eurotiales</taxon>
        <taxon>Aspergillaceae</taxon>
        <taxon>Penicillium</taxon>
    </lineage>
</organism>
<keyword evidence="2" id="KW-1185">Reference proteome</keyword>
<name>S7ZBU5_PENO1</name>
<dbReference type="AlphaFoldDB" id="S7ZBU5"/>
<dbReference type="EMBL" id="KB644408">
    <property type="protein sequence ID" value="EPS26166.1"/>
    <property type="molecule type" value="Genomic_DNA"/>
</dbReference>
<evidence type="ECO:0000313" key="1">
    <source>
        <dbReference type="EMBL" id="EPS26166.1"/>
    </source>
</evidence>
<dbReference type="HOGENOM" id="CLU_1928330_0_0_1"/>
<sequence length="131" mass="14706">MLLDGGLGAYGSPECGGAHRVMRGTPYVVVNEQRDPSNIDASHCVCIIMQVRFPAAPTFQDTREAWREEGGKTNHRWMDDRSGEKVCSFRLRGLPLSEINPELQMSTGGISMREAIVADRWFLTLQSSHRR</sequence>
<evidence type="ECO:0000313" key="2">
    <source>
        <dbReference type="Proteomes" id="UP000019376"/>
    </source>
</evidence>
<protein>
    <submittedName>
        <fullName evidence="1">Uncharacterized protein</fullName>
    </submittedName>
</protein>
<gene>
    <name evidence="1" type="ORF">PDE_01102</name>
</gene>
<reference evidence="1 2" key="1">
    <citation type="journal article" date="2013" name="PLoS ONE">
        <title>Genomic and secretomic analyses reveal unique features of the lignocellulolytic enzyme system of Penicillium decumbens.</title>
        <authorList>
            <person name="Liu G."/>
            <person name="Zhang L."/>
            <person name="Wei X."/>
            <person name="Zou G."/>
            <person name="Qin Y."/>
            <person name="Ma L."/>
            <person name="Li J."/>
            <person name="Zheng H."/>
            <person name="Wang S."/>
            <person name="Wang C."/>
            <person name="Xun L."/>
            <person name="Zhao G.-P."/>
            <person name="Zhou Z."/>
            <person name="Qu Y."/>
        </authorList>
    </citation>
    <scope>NUCLEOTIDE SEQUENCE [LARGE SCALE GENOMIC DNA]</scope>
    <source>
        <strain evidence="2">114-2 / CGMCC 5302</strain>
    </source>
</reference>
<proteinExistence type="predicted"/>